<dbReference type="AlphaFoldDB" id="A0A2H1IVL8"/>
<accession>A0A2H1IVL8</accession>
<evidence type="ECO:0000313" key="3">
    <source>
        <dbReference type="Proteomes" id="UP000234382"/>
    </source>
</evidence>
<keyword evidence="1" id="KW-0812">Transmembrane</keyword>
<keyword evidence="1" id="KW-0472">Membrane</keyword>
<sequence>MIITVQESAHRSILLTSLSYPLFVAGLVLLFVSNTIPGTMLLSSGVFLIGVNELCFYIAKSGARQDRAAA</sequence>
<gene>
    <name evidence="2" type="ORF">BI49514_01374</name>
</gene>
<evidence type="ECO:0000256" key="1">
    <source>
        <dbReference type="SAM" id="Phobius"/>
    </source>
</evidence>
<organism evidence="2 3">
    <name type="scientific">Brevibacterium iodinum ATCC 49514</name>
    <dbReference type="NCBI Taxonomy" id="1255616"/>
    <lineage>
        <taxon>Bacteria</taxon>
        <taxon>Bacillati</taxon>
        <taxon>Actinomycetota</taxon>
        <taxon>Actinomycetes</taxon>
        <taxon>Micrococcales</taxon>
        <taxon>Brevibacteriaceae</taxon>
        <taxon>Brevibacterium</taxon>
    </lineage>
</organism>
<evidence type="ECO:0000313" key="2">
    <source>
        <dbReference type="EMBL" id="SMX79204.1"/>
    </source>
</evidence>
<dbReference type="EMBL" id="FXYX01000006">
    <property type="protein sequence ID" value="SMX79204.1"/>
    <property type="molecule type" value="Genomic_DNA"/>
</dbReference>
<dbReference type="Proteomes" id="UP000234382">
    <property type="component" value="Unassembled WGS sequence"/>
</dbReference>
<protein>
    <submittedName>
        <fullName evidence="2">Uncharacterized protein</fullName>
    </submittedName>
</protein>
<keyword evidence="1" id="KW-1133">Transmembrane helix</keyword>
<name>A0A2H1IVL8_9MICO</name>
<feature type="transmembrane region" description="Helical" evidence="1">
    <location>
        <begin position="12"/>
        <end position="32"/>
    </location>
</feature>
<reference evidence="3" key="1">
    <citation type="submission" date="2017-03" db="EMBL/GenBank/DDBJ databases">
        <authorList>
            <person name="Monnet C."/>
        </authorList>
    </citation>
    <scope>NUCLEOTIDE SEQUENCE [LARGE SCALE GENOMIC DNA]</scope>
    <source>
        <strain evidence="3">ATCC 49514</strain>
    </source>
</reference>
<feature type="transmembrane region" description="Helical" evidence="1">
    <location>
        <begin position="38"/>
        <end position="59"/>
    </location>
</feature>
<proteinExistence type="predicted"/>
<keyword evidence="3" id="KW-1185">Reference proteome</keyword>